<proteinExistence type="predicted"/>
<protein>
    <recommendedName>
        <fullName evidence="1">Aminotransferase-like plant mobile domain-containing protein</fullName>
    </recommendedName>
</protein>
<sequence length="394" mass="44778">MKEFLIYNNKLKSVDHGIDDDGKSLPPTTHSLLSSTAESNDVKNVDAKIKLKENRFHNEPRNKKGGTEGSFDIRSDGLELEARINKLRKEIDDLKALTSPSLCLCKKPLPTGPNFSMEKPKDTIVEERKERMVSLTSNAEPTLRTAHFLKPSITSIGENTPKHPSASNYFLPSTFEPKNIAFHGWRSPQKKWKEWVDKMVALHESTWKKAGIYEAVLSSVYQIRRNNDLLLGLAEKCPLETEELKGVERKLMEIRKELGRSKAKKTDHSYPLNGISNHLFPVAVRLARVPRLTRWHDVNSSILGNVRLALDCEGGFQWRPYTTAVRSLCYKIYGDEEKWVCVDVELNEEFKSFGRCLNACELVGVGCIEQICPHRVAMRFGLDQDLSGLLERSE</sequence>
<evidence type="ECO:0000259" key="1">
    <source>
        <dbReference type="Pfam" id="PF10536"/>
    </source>
</evidence>
<feature type="domain" description="Aminotransferase-like plant mobile" evidence="1">
    <location>
        <begin position="289"/>
        <end position="391"/>
    </location>
</feature>
<dbReference type="Proteomes" id="UP001314170">
    <property type="component" value="Unassembled WGS sequence"/>
</dbReference>
<dbReference type="Pfam" id="PF10536">
    <property type="entry name" value="PMD"/>
    <property type="match status" value="1"/>
</dbReference>
<dbReference type="GO" id="GO:0010073">
    <property type="term" value="P:meristem maintenance"/>
    <property type="evidence" value="ECO:0007669"/>
    <property type="project" value="InterPro"/>
</dbReference>
<dbReference type="AlphaFoldDB" id="A0AAV1RQ64"/>
<dbReference type="InterPro" id="IPR044824">
    <property type="entry name" value="MAIN-like"/>
</dbReference>
<comment type="caution">
    <text evidence="2">The sequence shown here is derived from an EMBL/GenBank/DDBJ whole genome shotgun (WGS) entry which is preliminary data.</text>
</comment>
<dbReference type="PANTHER" id="PTHR46033">
    <property type="entry name" value="PROTEIN MAIN-LIKE 2"/>
    <property type="match status" value="1"/>
</dbReference>
<dbReference type="EMBL" id="CAWUPB010001116">
    <property type="protein sequence ID" value="CAK7338437.1"/>
    <property type="molecule type" value="Genomic_DNA"/>
</dbReference>
<name>A0AAV1RQ64_9ROSI</name>
<reference evidence="2 3" key="1">
    <citation type="submission" date="2024-01" db="EMBL/GenBank/DDBJ databases">
        <authorList>
            <person name="Waweru B."/>
        </authorList>
    </citation>
    <scope>NUCLEOTIDE SEQUENCE [LARGE SCALE GENOMIC DNA]</scope>
</reference>
<accession>A0AAV1RQ64</accession>
<gene>
    <name evidence="2" type="ORF">DCAF_LOCUS13484</name>
</gene>
<dbReference type="InterPro" id="IPR019557">
    <property type="entry name" value="AminoTfrase-like_pln_mobile"/>
</dbReference>
<keyword evidence="3" id="KW-1185">Reference proteome</keyword>
<evidence type="ECO:0000313" key="3">
    <source>
        <dbReference type="Proteomes" id="UP001314170"/>
    </source>
</evidence>
<organism evidence="2 3">
    <name type="scientific">Dovyalis caffra</name>
    <dbReference type="NCBI Taxonomy" id="77055"/>
    <lineage>
        <taxon>Eukaryota</taxon>
        <taxon>Viridiplantae</taxon>
        <taxon>Streptophyta</taxon>
        <taxon>Embryophyta</taxon>
        <taxon>Tracheophyta</taxon>
        <taxon>Spermatophyta</taxon>
        <taxon>Magnoliopsida</taxon>
        <taxon>eudicotyledons</taxon>
        <taxon>Gunneridae</taxon>
        <taxon>Pentapetalae</taxon>
        <taxon>rosids</taxon>
        <taxon>fabids</taxon>
        <taxon>Malpighiales</taxon>
        <taxon>Salicaceae</taxon>
        <taxon>Flacourtieae</taxon>
        <taxon>Dovyalis</taxon>
    </lineage>
</organism>
<dbReference type="PANTHER" id="PTHR46033:SF67">
    <property type="entry name" value="AMINOTRANSFERASE-LIKE, PLANT MOBILE DOMAIN FAMILY PROTEIN"/>
    <property type="match status" value="1"/>
</dbReference>
<evidence type="ECO:0000313" key="2">
    <source>
        <dbReference type="EMBL" id="CAK7338437.1"/>
    </source>
</evidence>